<dbReference type="HOGENOM" id="CLU_1916870_0_0_1"/>
<accession>W6Z0M3</accession>
<keyword evidence="3" id="KW-1185">Reference proteome</keyword>
<keyword evidence="1" id="KW-0812">Transmembrane</keyword>
<dbReference type="RefSeq" id="XP_007690279.1">
    <property type="nucleotide sequence ID" value="XM_007692089.1"/>
</dbReference>
<proteinExistence type="predicted"/>
<protein>
    <submittedName>
        <fullName evidence="2">Uncharacterized protein</fullName>
    </submittedName>
</protein>
<evidence type="ECO:0000313" key="2">
    <source>
        <dbReference type="EMBL" id="EUC43213.1"/>
    </source>
</evidence>
<dbReference type="OrthoDB" id="3692621at2759"/>
<dbReference type="GeneID" id="19117864"/>
<dbReference type="Proteomes" id="UP000054032">
    <property type="component" value="Unassembled WGS sequence"/>
</dbReference>
<evidence type="ECO:0000256" key="1">
    <source>
        <dbReference type="SAM" id="Phobius"/>
    </source>
</evidence>
<evidence type="ECO:0000313" key="3">
    <source>
        <dbReference type="Proteomes" id="UP000054032"/>
    </source>
</evidence>
<sequence length="133" mass="14977">MPARAWQAPPTSNPALLVNNSSQIPVASPLLGSPWSRQDALTLAGVCIAIIATLIALVGVMFPPLKLRKWLCRPFHWITRRLRPSKSKSLLPLSSSSRQPMVIENWKNTDERAARQRLQDHYNESLRVRRGGF</sequence>
<dbReference type="AlphaFoldDB" id="W6Z0M3"/>
<dbReference type="EMBL" id="KI964036">
    <property type="protein sequence ID" value="EUC43213.1"/>
    <property type="molecule type" value="Genomic_DNA"/>
</dbReference>
<feature type="transmembrane region" description="Helical" evidence="1">
    <location>
        <begin position="40"/>
        <end position="62"/>
    </location>
</feature>
<keyword evidence="1" id="KW-1133">Transmembrane helix</keyword>
<dbReference type="KEGG" id="bor:COCMIDRAFT_101387"/>
<reference evidence="2 3" key="1">
    <citation type="journal article" date="2013" name="PLoS Genet.">
        <title>Comparative genome structure, secondary metabolite, and effector coding capacity across Cochliobolus pathogens.</title>
        <authorList>
            <person name="Condon B.J."/>
            <person name="Leng Y."/>
            <person name="Wu D."/>
            <person name="Bushley K.E."/>
            <person name="Ohm R.A."/>
            <person name="Otillar R."/>
            <person name="Martin J."/>
            <person name="Schackwitz W."/>
            <person name="Grimwood J."/>
            <person name="MohdZainudin N."/>
            <person name="Xue C."/>
            <person name="Wang R."/>
            <person name="Manning V.A."/>
            <person name="Dhillon B."/>
            <person name="Tu Z.J."/>
            <person name="Steffenson B.J."/>
            <person name="Salamov A."/>
            <person name="Sun H."/>
            <person name="Lowry S."/>
            <person name="LaButti K."/>
            <person name="Han J."/>
            <person name="Copeland A."/>
            <person name="Lindquist E."/>
            <person name="Barry K."/>
            <person name="Schmutz J."/>
            <person name="Baker S.E."/>
            <person name="Ciuffetti L.M."/>
            <person name="Grigoriev I.V."/>
            <person name="Zhong S."/>
            <person name="Turgeon B.G."/>
        </authorList>
    </citation>
    <scope>NUCLEOTIDE SEQUENCE [LARGE SCALE GENOMIC DNA]</scope>
    <source>
        <strain evidence="2 3">ATCC 44560</strain>
    </source>
</reference>
<organism evidence="2 3">
    <name type="scientific">Bipolaris oryzae ATCC 44560</name>
    <dbReference type="NCBI Taxonomy" id="930090"/>
    <lineage>
        <taxon>Eukaryota</taxon>
        <taxon>Fungi</taxon>
        <taxon>Dikarya</taxon>
        <taxon>Ascomycota</taxon>
        <taxon>Pezizomycotina</taxon>
        <taxon>Dothideomycetes</taxon>
        <taxon>Pleosporomycetidae</taxon>
        <taxon>Pleosporales</taxon>
        <taxon>Pleosporineae</taxon>
        <taxon>Pleosporaceae</taxon>
        <taxon>Bipolaris</taxon>
    </lineage>
</organism>
<keyword evidence="1" id="KW-0472">Membrane</keyword>
<gene>
    <name evidence="2" type="ORF">COCMIDRAFT_101387</name>
</gene>
<name>W6Z0M3_COCMI</name>